<feature type="domain" description="EGF-like" evidence="8">
    <location>
        <begin position="153"/>
        <end position="191"/>
    </location>
</feature>
<evidence type="ECO:0000259" key="8">
    <source>
        <dbReference type="PROSITE" id="PS50026"/>
    </source>
</evidence>
<comment type="similarity">
    <text evidence="1">Belongs to the CRELD family.</text>
</comment>
<dbReference type="PROSITE" id="PS50026">
    <property type="entry name" value="EGF_3"/>
    <property type="match status" value="1"/>
</dbReference>
<dbReference type="InterPro" id="IPR053215">
    <property type="entry name" value="TKL_Ser/Thr_kinase"/>
</dbReference>
<dbReference type="SUPFAM" id="SSF57184">
    <property type="entry name" value="Growth factor receptor domain"/>
    <property type="match status" value="2"/>
</dbReference>
<dbReference type="InterPro" id="IPR001881">
    <property type="entry name" value="EGF-like_Ca-bd_dom"/>
</dbReference>
<dbReference type="Pfam" id="PF11938">
    <property type="entry name" value="DUF3456"/>
    <property type="match status" value="1"/>
</dbReference>
<feature type="transmembrane region" description="Helical" evidence="6">
    <location>
        <begin position="308"/>
        <end position="325"/>
    </location>
</feature>
<keyword evidence="7" id="KW-0732">Signal</keyword>
<dbReference type="SMART" id="SM00181">
    <property type="entry name" value="EGF"/>
    <property type="match status" value="2"/>
</dbReference>
<evidence type="ECO:0000256" key="7">
    <source>
        <dbReference type="SAM" id="SignalP"/>
    </source>
</evidence>
<dbReference type="InterPro" id="IPR006212">
    <property type="entry name" value="Furin_repeat"/>
</dbReference>
<evidence type="ECO:0000256" key="6">
    <source>
        <dbReference type="SAM" id="Phobius"/>
    </source>
</evidence>
<proteinExistence type="inferred from homology"/>
<dbReference type="Gene3D" id="2.10.25.10">
    <property type="entry name" value="Laminin"/>
    <property type="match status" value="1"/>
</dbReference>
<keyword evidence="3" id="KW-0106">Calcium</keyword>
<name>A0A0L7KZI2_OPEBR</name>
<keyword evidence="6" id="KW-1133">Transmembrane helix</keyword>
<reference evidence="9 10" key="1">
    <citation type="journal article" date="2015" name="Genome Biol. Evol.">
        <title>The genome of winter moth (Operophtera brumata) provides a genomic perspective on sexual dimorphism and phenology.</title>
        <authorList>
            <person name="Derks M.F."/>
            <person name="Smit S."/>
            <person name="Salis L."/>
            <person name="Schijlen E."/>
            <person name="Bossers A."/>
            <person name="Mateman C."/>
            <person name="Pijl A.S."/>
            <person name="de Ridder D."/>
            <person name="Groenen M.A."/>
            <person name="Visser M.E."/>
            <person name="Megens H.J."/>
        </authorList>
    </citation>
    <scope>NUCLEOTIDE SEQUENCE [LARGE SCALE GENOMIC DNA]</scope>
    <source>
        <strain evidence="9">WM2013NL</strain>
        <tissue evidence="9">Head and thorax</tissue>
    </source>
</reference>
<dbReference type="GO" id="GO:0005509">
    <property type="term" value="F:calcium ion binding"/>
    <property type="evidence" value="ECO:0007669"/>
    <property type="project" value="InterPro"/>
</dbReference>
<dbReference type="Proteomes" id="UP000037510">
    <property type="component" value="Unassembled WGS sequence"/>
</dbReference>
<dbReference type="InterPro" id="IPR002049">
    <property type="entry name" value="LE_dom"/>
</dbReference>
<feature type="signal peptide" evidence="7">
    <location>
        <begin position="1"/>
        <end position="18"/>
    </location>
</feature>
<organism evidence="9 10">
    <name type="scientific">Operophtera brumata</name>
    <name type="common">Winter moth</name>
    <name type="synonym">Phalaena brumata</name>
    <dbReference type="NCBI Taxonomy" id="104452"/>
    <lineage>
        <taxon>Eukaryota</taxon>
        <taxon>Metazoa</taxon>
        <taxon>Ecdysozoa</taxon>
        <taxon>Arthropoda</taxon>
        <taxon>Hexapoda</taxon>
        <taxon>Insecta</taxon>
        <taxon>Pterygota</taxon>
        <taxon>Neoptera</taxon>
        <taxon>Endopterygota</taxon>
        <taxon>Lepidoptera</taxon>
        <taxon>Glossata</taxon>
        <taxon>Ditrysia</taxon>
        <taxon>Geometroidea</taxon>
        <taxon>Geometridae</taxon>
        <taxon>Larentiinae</taxon>
        <taxon>Operophtera</taxon>
    </lineage>
</organism>
<dbReference type="PROSITE" id="PS01248">
    <property type="entry name" value="EGF_LAM_1"/>
    <property type="match status" value="1"/>
</dbReference>
<dbReference type="InterPro" id="IPR021852">
    <property type="entry name" value="DUF3456"/>
</dbReference>
<dbReference type="SMART" id="SM00261">
    <property type="entry name" value="FU"/>
    <property type="match status" value="3"/>
</dbReference>
<dbReference type="Gene3D" id="2.10.220.10">
    <property type="entry name" value="Hormone Receptor, Insulin-like Growth Factor Receptor 1, Chain A, domain 2"/>
    <property type="match status" value="1"/>
</dbReference>
<evidence type="ECO:0000256" key="1">
    <source>
        <dbReference type="ARBA" id="ARBA00005897"/>
    </source>
</evidence>
<dbReference type="InterPro" id="IPR018097">
    <property type="entry name" value="EGF_Ca-bd_CS"/>
</dbReference>
<keyword evidence="2 5" id="KW-0245">EGF-like domain</keyword>
<evidence type="ECO:0000256" key="2">
    <source>
        <dbReference type="ARBA" id="ARBA00022536"/>
    </source>
</evidence>
<evidence type="ECO:0000256" key="3">
    <source>
        <dbReference type="ARBA" id="ARBA00022837"/>
    </source>
</evidence>
<dbReference type="GO" id="GO:0048731">
    <property type="term" value="P:system development"/>
    <property type="evidence" value="ECO:0007669"/>
    <property type="project" value="UniProtKB-ARBA"/>
</dbReference>
<dbReference type="EMBL" id="JTDY01004221">
    <property type="protein sequence ID" value="KOB68439.1"/>
    <property type="molecule type" value="Genomic_DNA"/>
</dbReference>
<dbReference type="PANTHER" id="PTHR45756:SF1">
    <property type="entry name" value="PROTEIN KINASE DOMAIN CONTAINING PROTEIN"/>
    <property type="match status" value="1"/>
</dbReference>
<evidence type="ECO:0000313" key="10">
    <source>
        <dbReference type="Proteomes" id="UP000037510"/>
    </source>
</evidence>
<dbReference type="InterPro" id="IPR009030">
    <property type="entry name" value="Growth_fac_rcpt_cys_sf"/>
</dbReference>
<gene>
    <name evidence="9" type="ORF">OBRU01_18372</name>
</gene>
<keyword evidence="6" id="KW-0472">Membrane</keyword>
<dbReference type="InterPro" id="IPR000742">
    <property type="entry name" value="EGF"/>
</dbReference>
<keyword evidence="10" id="KW-1185">Reference proteome</keyword>
<feature type="chain" id="PRO_5005572906" evidence="7">
    <location>
        <begin position="19"/>
        <end position="372"/>
    </location>
</feature>
<dbReference type="PROSITE" id="PS01187">
    <property type="entry name" value="EGF_CA"/>
    <property type="match status" value="1"/>
</dbReference>
<dbReference type="CDD" id="cd00064">
    <property type="entry name" value="FU"/>
    <property type="match status" value="2"/>
</dbReference>
<evidence type="ECO:0000313" key="9">
    <source>
        <dbReference type="EMBL" id="KOB68439.1"/>
    </source>
</evidence>
<evidence type="ECO:0000256" key="5">
    <source>
        <dbReference type="PROSITE-ProRule" id="PRU00076"/>
    </source>
</evidence>
<keyword evidence="6" id="KW-0812">Transmembrane</keyword>
<dbReference type="SMART" id="SM00179">
    <property type="entry name" value="EGF_CA"/>
    <property type="match status" value="1"/>
</dbReference>
<dbReference type="PANTHER" id="PTHR45756">
    <property type="entry name" value="PALMITOYLTRANSFERASE"/>
    <property type="match status" value="1"/>
</dbReference>
<keyword evidence="4 5" id="KW-1015">Disulfide bond</keyword>
<dbReference type="CDD" id="cd00054">
    <property type="entry name" value="EGF_CA"/>
    <property type="match status" value="1"/>
</dbReference>
<dbReference type="STRING" id="104452.A0A0L7KZI2"/>
<dbReference type="GO" id="GO:0048513">
    <property type="term" value="P:animal organ development"/>
    <property type="evidence" value="ECO:0007669"/>
    <property type="project" value="UniProtKB-ARBA"/>
</dbReference>
<sequence length="372" mass="41821">MIAKVLFINLFLLNIITSRKLRTPGVDDALNFKTEKLNECGRCKVLTDSFSHWLEKTSRGKYEGGDTAWEEAKLKSYARSEIRFVEVQEGLCSELSKYQHECYTLADEAEQMLEKWWFHEDPNTVDLHTWLCIETLKHCCPINHFGESCAPCPLDKDRRICSGHGRCDGDGTRSGNGICVCNRGYSGNYCEECSKNFYATGDSCERCDPGCEDCSSAGPAACKSCKTGWKLDSGVCTDIDECLSSSICKSDQYCFNKEGTYRCIKCDDSCKSCTGAGPSNCTSCEPTYYLWSGKCITESLKSDILKSAVIRMIIYIGLLVIPGVIYQAQRHIALLVFIIFGIYVYYTERSLEHDSTFNVYFKNFGGIEGAWF</sequence>
<protein>
    <submittedName>
        <fullName evidence="9">Cysteine-rich with EGF-like domain protein 2</fullName>
    </submittedName>
</protein>
<dbReference type="AlphaFoldDB" id="A0A0L7KZI2"/>
<accession>A0A0L7KZI2</accession>
<comment type="caution">
    <text evidence="9">The sequence shown here is derived from an EMBL/GenBank/DDBJ whole genome shotgun (WGS) entry which is preliminary data.</text>
</comment>
<feature type="disulfide bond" evidence="5">
    <location>
        <begin position="181"/>
        <end position="190"/>
    </location>
</feature>
<evidence type="ECO:0000256" key="4">
    <source>
        <dbReference type="ARBA" id="ARBA00023157"/>
    </source>
</evidence>
<dbReference type="PROSITE" id="PS00022">
    <property type="entry name" value="EGF_1"/>
    <property type="match status" value="1"/>
</dbReference>
<comment type="caution">
    <text evidence="5">Lacks conserved residue(s) required for the propagation of feature annotation.</text>
</comment>
<feature type="transmembrane region" description="Helical" evidence="6">
    <location>
        <begin position="331"/>
        <end position="347"/>
    </location>
</feature>